<reference evidence="2" key="1">
    <citation type="journal article" date="2023" name="Nat. Plants">
        <title>Single-cell RNA sequencing provides a high-resolution roadmap for understanding the multicellular compartmentation of specialized metabolism.</title>
        <authorList>
            <person name="Sun S."/>
            <person name="Shen X."/>
            <person name="Li Y."/>
            <person name="Li Y."/>
            <person name="Wang S."/>
            <person name="Li R."/>
            <person name="Zhang H."/>
            <person name="Shen G."/>
            <person name="Guo B."/>
            <person name="Wei J."/>
            <person name="Xu J."/>
            <person name="St-Pierre B."/>
            <person name="Chen S."/>
            <person name="Sun C."/>
        </authorList>
    </citation>
    <scope>NUCLEOTIDE SEQUENCE [LARGE SCALE GENOMIC DNA]</scope>
</reference>
<evidence type="ECO:0000313" key="1">
    <source>
        <dbReference type="EMBL" id="KAI5670820.1"/>
    </source>
</evidence>
<accession>A0ACC0BDR8</accession>
<evidence type="ECO:0000313" key="2">
    <source>
        <dbReference type="Proteomes" id="UP001060085"/>
    </source>
</evidence>
<protein>
    <submittedName>
        <fullName evidence="1">Uncharacterized protein</fullName>
    </submittedName>
</protein>
<organism evidence="1 2">
    <name type="scientific">Catharanthus roseus</name>
    <name type="common">Madagascar periwinkle</name>
    <name type="synonym">Vinca rosea</name>
    <dbReference type="NCBI Taxonomy" id="4058"/>
    <lineage>
        <taxon>Eukaryota</taxon>
        <taxon>Viridiplantae</taxon>
        <taxon>Streptophyta</taxon>
        <taxon>Embryophyta</taxon>
        <taxon>Tracheophyta</taxon>
        <taxon>Spermatophyta</taxon>
        <taxon>Magnoliopsida</taxon>
        <taxon>eudicotyledons</taxon>
        <taxon>Gunneridae</taxon>
        <taxon>Pentapetalae</taxon>
        <taxon>asterids</taxon>
        <taxon>lamiids</taxon>
        <taxon>Gentianales</taxon>
        <taxon>Apocynaceae</taxon>
        <taxon>Rauvolfioideae</taxon>
        <taxon>Vinceae</taxon>
        <taxon>Catharanthinae</taxon>
        <taxon>Catharanthus</taxon>
    </lineage>
</organism>
<gene>
    <name evidence="1" type="ORF">M9H77_11184</name>
</gene>
<dbReference type="Proteomes" id="UP001060085">
    <property type="component" value="Linkage Group LG03"/>
</dbReference>
<name>A0ACC0BDR8_CATRO</name>
<dbReference type="EMBL" id="CM044703">
    <property type="protein sequence ID" value="KAI5670820.1"/>
    <property type="molecule type" value="Genomic_DNA"/>
</dbReference>
<comment type="caution">
    <text evidence="1">The sequence shown here is derived from an EMBL/GenBank/DDBJ whole genome shotgun (WGS) entry which is preliminary data.</text>
</comment>
<keyword evidence="2" id="KW-1185">Reference proteome</keyword>
<sequence>MIKVINANVRREENYEEGGSSKGGNTGKGKGKRVANEARIPERFISVKEAANFEEWKRKRRKVAPGHRVDLSDMESMDVDDEECEEEPEEENFRREMRQKKSQERVEEGQTSGSMSQLMDMIAFMQASLNNHFDALDGKISDIQEKFIRRTKNAQKESQG</sequence>
<proteinExistence type="predicted"/>